<sequence>MANKLLLALALVLAATTSAVLAEDIDFSGRYKMTVADTSNYKDLLYELGIGYFKRLAAGASGSEYVITRNKEAGTYTLQTVTTFSTAAVTFKSGEEFDEPRADGQTVKSTIVIAGNKWTHVQKGSPTVTIERTFQGGNPPTYIDVITKCNAVPVTRKYERQ</sequence>
<comment type="similarity">
    <text evidence="1">Belongs to the calycin superfamily. Fatty-acid binding protein (FABP) family.</text>
</comment>
<name>B0KZL3_TYRPU</name>
<dbReference type="Pfam" id="PF00061">
    <property type="entry name" value="Lipocalin"/>
    <property type="match status" value="1"/>
</dbReference>
<keyword evidence="2" id="KW-0732">Signal</keyword>
<feature type="chain" id="PRO_5002751689" evidence="2">
    <location>
        <begin position="23"/>
        <end position="161"/>
    </location>
</feature>
<dbReference type="AlphaFoldDB" id="B0KZL3"/>
<dbReference type="InterPro" id="IPR031259">
    <property type="entry name" value="ILBP"/>
</dbReference>
<proteinExistence type="evidence at transcript level"/>
<feature type="signal peptide" evidence="2">
    <location>
        <begin position="1"/>
        <end position="22"/>
    </location>
</feature>
<reference evidence="4" key="1">
    <citation type="submission" date="2006-09" db="EMBL/GenBank/DDBJ databases">
        <title>Effect of polymorphism in group 13 allergen (Tyrophagus putrescentiae) on IgE binding.</title>
        <authorList>
            <person name="Tan C.L."/>
            <person name="Chew F.T."/>
        </authorList>
    </citation>
    <scope>NUCLEOTIDE SEQUENCE</scope>
</reference>
<accession>B0KZL3</accession>
<dbReference type="SUPFAM" id="SSF50814">
    <property type="entry name" value="Lipocalins"/>
    <property type="match status" value="1"/>
</dbReference>
<evidence type="ECO:0000256" key="1">
    <source>
        <dbReference type="ARBA" id="ARBA00008390"/>
    </source>
</evidence>
<organism evidence="4">
    <name type="scientific">Tyrophagus putrescentiae</name>
    <name type="common">Mold mite</name>
    <name type="synonym">Acarus putrescentiae</name>
    <dbReference type="NCBI Taxonomy" id="59818"/>
    <lineage>
        <taxon>Eukaryota</taxon>
        <taxon>Metazoa</taxon>
        <taxon>Ecdysozoa</taxon>
        <taxon>Arthropoda</taxon>
        <taxon>Chelicerata</taxon>
        <taxon>Arachnida</taxon>
        <taxon>Acari</taxon>
        <taxon>Acariformes</taxon>
        <taxon>Sarcoptiformes</taxon>
        <taxon>Astigmata</taxon>
        <taxon>Acaroidea</taxon>
        <taxon>Acaridae</taxon>
        <taxon>Tyrophaginae</taxon>
        <taxon>Tyrophagus</taxon>
    </lineage>
</organism>
<dbReference type="EMBL" id="DQ983316">
    <property type="protein sequence ID" value="ABM53752.1"/>
    <property type="molecule type" value="mRNA"/>
</dbReference>
<dbReference type="InterPro" id="IPR012674">
    <property type="entry name" value="Calycin"/>
</dbReference>
<feature type="domain" description="Lipocalin/cytosolic fatty-acid binding" evidence="3">
    <location>
        <begin position="31"/>
        <end position="145"/>
    </location>
</feature>
<dbReference type="Allergome" id="1692">
    <property type="allergen name" value="Tyr p 13"/>
</dbReference>
<dbReference type="PANTHER" id="PTHR11955">
    <property type="entry name" value="FATTY ACID BINDING PROTEIN"/>
    <property type="match status" value="1"/>
</dbReference>
<dbReference type="Gene3D" id="2.40.128.20">
    <property type="match status" value="1"/>
</dbReference>
<dbReference type="InterPro" id="IPR000566">
    <property type="entry name" value="Lipocln_cytosolic_FA-bd_dom"/>
</dbReference>
<evidence type="ECO:0000313" key="4">
    <source>
        <dbReference type="EMBL" id="ABM53752.1"/>
    </source>
</evidence>
<dbReference type="GO" id="GO:0008289">
    <property type="term" value="F:lipid binding"/>
    <property type="evidence" value="ECO:0007669"/>
    <property type="project" value="InterPro"/>
</dbReference>
<evidence type="ECO:0000256" key="2">
    <source>
        <dbReference type="SAM" id="SignalP"/>
    </source>
</evidence>
<evidence type="ECO:0000259" key="3">
    <source>
        <dbReference type="Pfam" id="PF00061"/>
    </source>
</evidence>
<protein>
    <submittedName>
        <fullName evidence="4">Mite allergen Tyr p 13</fullName>
    </submittedName>
</protein>
<dbReference type="CDD" id="cd00742">
    <property type="entry name" value="FABP"/>
    <property type="match status" value="1"/>
</dbReference>